<dbReference type="RefSeq" id="WP_050354314.1">
    <property type="nucleotide sequence ID" value="NZ_LGSS01000003.1"/>
</dbReference>
<evidence type="ECO:0000313" key="2">
    <source>
        <dbReference type="EMBL" id="KNF09317.1"/>
    </source>
</evidence>
<gene>
    <name evidence="2" type="ORF">CLPU_3c00950</name>
</gene>
<reference evidence="3" key="1">
    <citation type="submission" date="2015-07" db="EMBL/GenBank/DDBJ databases">
        <title>Draft genome sequence of the purine-degrading Gottschalkia purinilyticum DSM 1384 (formerly Clostridium purinilyticum).</title>
        <authorList>
            <person name="Poehlein A."/>
            <person name="Schiel-Bengelsdorf B."/>
            <person name="Bengelsdorf F.R."/>
            <person name="Daniel R."/>
            <person name="Duerre P."/>
        </authorList>
    </citation>
    <scope>NUCLEOTIDE SEQUENCE [LARGE SCALE GENOMIC DNA]</scope>
    <source>
        <strain evidence="3">DSM 1384</strain>
    </source>
</reference>
<dbReference type="Pfam" id="PF09681">
    <property type="entry name" value="Phage_rep_org_N"/>
    <property type="match status" value="1"/>
</dbReference>
<dbReference type="PATRIC" id="fig|1503.3.peg.1959"/>
<protein>
    <recommendedName>
        <fullName evidence="1">Phage replisome organiser N-terminal domain-containing protein</fullName>
    </recommendedName>
</protein>
<keyword evidence="3" id="KW-1185">Reference proteome</keyword>
<dbReference type="Proteomes" id="UP000037267">
    <property type="component" value="Unassembled WGS sequence"/>
</dbReference>
<organism evidence="2 3">
    <name type="scientific">Gottschalkia purinilytica</name>
    <name type="common">Clostridium purinilyticum</name>
    <dbReference type="NCBI Taxonomy" id="1503"/>
    <lineage>
        <taxon>Bacteria</taxon>
        <taxon>Bacillati</taxon>
        <taxon>Bacillota</taxon>
        <taxon>Tissierellia</taxon>
        <taxon>Tissierellales</taxon>
        <taxon>Gottschalkiaceae</taxon>
        <taxon>Gottschalkia</taxon>
    </lineage>
</organism>
<accession>A0A0L0WCW9</accession>
<dbReference type="EMBL" id="LGSS01000003">
    <property type="protein sequence ID" value="KNF09317.1"/>
    <property type="molecule type" value="Genomic_DNA"/>
</dbReference>
<feature type="domain" description="Phage replisome organiser N-terminal" evidence="1">
    <location>
        <begin position="6"/>
        <end position="126"/>
    </location>
</feature>
<evidence type="ECO:0000259" key="1">
    <source>
        <dbReference type="Pfam" id="PF09681"/>
    </source>
</evidence>
<dbReference type="STRING" id="1503.CLPU_3c00950"/>
<sequence length="246" mass="29276">MSNKGWIKLHRHLMDKAIWIDSTPEQKTILITLLMMANHKVKEWEWKGEKYVAKPGQFVTSLEKIAINAGKGVSIQNVRTALKKFEKYGFLTNESTNKNRLITIENWESYQCKDEELTSNQQATNKRLTTNKNVKNEKNDIYILTQNEEDFLKVLNTIDNYPFDREKDLKMYHTLKERYEQLDMLEAIKQWSAYKLDEPLKAKSNARSQINTAFKKYIEWGKCLKENKQDNEANYDYNWRGTDRRF</sequence>
<name>A0A0L0WCW9_GOTPU</name>
<proteinExistence type="predicted"/>
<dbReference type="OrthoDB" id="3199595at2"/>
<dbReference type="AlphaFoldDB" id="A0A0L0WCW9"/>
<evidence type="ECO:0000313" key="3">
    <source>
        <dbReference type="Proteomes" id="UP000037267"/>
    </source>
</evidence>
<comment type="caution">
    <text evidence="2">The sequence shown here is derived from an EMBL/GenBank/DDBJ whole genome shotgun (WGS) entry which is preliminary data.</text>
</comment>
<dbReference type="InterPro" id="IPR010056">
    <property type="entry name" value="Phage_rep_org__N"/>
</dbReference>